<dbReference type="Gene3D" id="1.25.40.10">
    <property type="entry name" value="Tetratricopeptide repeat domain"/>
    <property type="match status" value="2"/>
</dbReference>
<dbReference type="VEuPathDB" id="CryptoDB:Cvel_5364"/>
<dbReference type="SMART" id="SM00671">
    <property type="entry name" value="SEL1"/>
    <property type="match status" value="7"/>
</dbReference>
<dbReference type="InterPro" id="IPR006597">
    <property type="entry name" value="Sel1-like"/>
</dbReference>
<feature type="compositionally biased region" description="Basic and acidic residues" evidence="2">
    <location>
        <begin position="1227"/>
        <end position="1255"/>
    </location>
</feature>
<feature type="region of interest" description="Disordered" evidence="2">
    <location>
        <begin position="994"/>
        <end position="1051"/>
    </location>
</feature>
<comment type="similarity">
    <text evidence="1">Belongs to the sel-1 family.</text>
</comment>
<dbReference type="AlphaFoldDB" id="A0A0G4GXF5"/>
<dbReference type="InterPro" id="IPR011990">
    <property type="entry name" value="TPR-like_helical_dom_sf"/>
</dbReference>
<dbReference type="Pfam" id="PF08238">
    <property type="entry name" value="Sel1"/>
    <property type="match status" value="7"/>
</dbReference>
<dbReference type="SUPFAM" id="SSF81901">
    <property type="entry name" value="HCP-like"/>
    <property type="match status" value="2"/>
</dbReference>
<organism evidence="4">
    <name type="scientific">Chromera velia CCMP2878</name>
    <dbReference type="NCBI Taxonomy" id="1169474"/>
    <lineage>
        <taxon>Eukaryota</taxon>
        <taxon>Sar</taxon>
        <taxon>Alveolata</taxon>
        <taxon>Colpodellida</taxon>
        <taxon>Chromeraceae</taxon>
        <taxon>Chromera</taxon>
    </lineage>
</organism>
<name>A0A0G4GXF5_9ALVE</name>
<feature type="compositionally biased region" description="Basic and acidic residues" evidence="2">
    <location>
        <begin position="1140"/>
        <end position="1159"/>
    </location>
</feature>
<feature type="compositionally biased region" description="Low complexity" evidence="2">
    <location>
        <begin position="1069"/>
        <end position="1101"/>
    </location>
</feature>
<dbReference type="GO" id="GO:0005789">
    <property type="term" value="C:endoplasmic reticulum membrane"/>
    <property type="evidence" value="ECO:0007669"/>
    <property type="project" value="TreeGrafter"/>
</dbReference>
<dbReference type="EMBL" id="CDMZ01001657">
    <property type="protein sequence ID" value="CEM35743.1"/>
    <property type="molecule type" value="Genomic_DNA"/>
</dbReference>
<feature type="region of interest" description="Disordered" evidence="2">
    <location>
        <begin position="125"/>
        <end position="210"/>
    </location>
</feature>
<feature type="compositionally biased region" description="Basic and acidic residues" evidence="2">
    <location>
        <begin position="1175"/>
        <end position="1185"/>
    </location>
</feature>
<dbReference type="GO" id="GO:0036503">
    <property type="term" value="P:ERAD pathway"/>
    <property type="evidence" value="ECO:0007669"/>
    <property type="project" value="TreeGrafter"/>
</dbReference>
<sequence>MQILWQVLLGVLWTGAVGSDGAVEDSPDTIVSATFEEAFALYLNDSLPSAGALLEECAPKDRRCEKLLGDFLFLGPPYVEERSIPEAVRLWNSAASRGDAEAQFLSAIWASSVFKNVFEDENEWGENAQGERGVPENSKGGGEKDSGGVCSIAPPSETPEGEEGSTSAAPESGCGAPGGGSSLGSEGEGGGGKDREKGGREEAWGDEDPLFRRDGATASLFLYAASLSGHVGAMMANGYRHTHGYMAPLRCQTAALNYVEVARNVSEAHSLGMPQAVELIRLSTLAGPSAASPSLGFNSLLLSSLSVSLDRQREGEASLFLHLADGGDVVMQAAVGRRFLLGVDGFPQDYARAFKYLSSAAQKGSGQAVALIGFAHCLGLGVEKNRENAFRRFKEAVDKHEDPLAHNGLGYLYFHGFGDTPRDVEKAFAHFNESAQGGNADGAFNLASLYLTGTGTAQSFQRALIWFTKALDKGHTPAAYSLAVMHLNGLGTMRDCQTAVSLFKRVAERGEWLTQALQKAYAHESRRPLLSAFLFWQLAEAGHEVSQSNLAFLLDKQGVDLFGLGQRKIRRPFAAALGEPLSVRVMKAERDEKMKKLASAASRGKLGKGKRNAGGEGGTEGKRKAGGEGGTEGKRKAGGEGGTEGGGATGTGGGEVVGSGDDDDAELGGSPILSGPRLILLRARFFSVLRMFLWVLLFPIRAVWSTVNRIGLFVAKLTWFRFVEPSDRIHSEWIVNKEIGGGQGDSTRLWMGEGGSEETAARQGLQRALAQRYLEMAKAQGSDAAGLRLGDFAFFGWGLERSEGILPDPSAPDSMEGWLLTAQRVLRTRNCDFREAAALYRETADGSAQGPWAASAMATAAFNLGTMAQWGLGVPQDFVAAGRYFDRAAQLDPSKPRTPIRLAKLLLTIHKALEESLGGGSGGRRKVLHAALSDSRHRQALLTLHIWAVIVLLIARFCVKKATSIWEAAERRAEANLREAEDAGADGVVVRQSEGGLGEEASSSSDSGEVRRGGGEGGGLLGLSSETREGSRSPQQTSKEAGEGGRGVQGHTGIRSEVGIAVDPLLPFPSSSSSSASASSSSSALPAAVSASSSSSSAVASGFSFDTGVGGGLRLRAPNRPVSPAEESGMSPARAAFEAARARFESQSTDHSRVRDVKETGSSGIGPGSAATVVQKEKEGEKGDAADTLLGMSTEKGDLEETKEGLTPRVLEENQKVPASFVSPVRENAEESPERTVSGREEVEKPKEDAESVVW</sequence>
<evidence type="ECO:0000256" key="1">
    <source>
        <dbReference type="ARBA" id="ARBA00038101"/>
    </source>
</evidence>
<feature type="compositionally biased region" description="Basic and acidic residues" evidence="2">
    <location>
        <begin position="619"/>
        <end position="638"/>
    </location>
</feature>
<feature type="compositionally biased region" description="Gly residues" evidence="2">
    <location>
        <begin position="175"/>
        <end position="190"/>
    </location>
</feature>
<feature type="compositionally biased region" description="Basic and acidic residues" evidence="2">
    <location>
        <begin position="191"/>
        <end position="210"/>
    </location>
</feature>
<evidence type="ECO:0000313" key="4">
    <source>
        <dbReference type="EMBL" id="CEM35743.1"/>
    </source>
</evidence>
<feature type="compositionally biased region" description="Low complexity" evidence="2">
    <location>
        <begin position="164"/>
        <end position="174"/>
    </location>
</feature>
<evidence type="ECO:0000256" key="2">
    <source>
        <dbReference type="SAM" id="MobiDB-lite"/>
    </source>
</evidence>
<dbReference type="PANTHER" id="PTHR11102">
    <property type="entry name" value="SEL-1-LIKE PROTEIN"/>
    <property type="match status" value="1"/>
</dbReference>
<dbReference type="InterPro" id="IPR050767">
    <property type="entry name" value="Sel1_AlgK"/>
</dbReference>
<feature type="region of interest" description="Disordered" evidence="2">
    <location>
        <begin position="1069"/>
        <end position="1255"/>
    </location>
</feature>
<feature type="compositionally biased region" description="Basic and acidic residues" evidence="2">
    <location>
        <begin position="1195"/>
        <end position="1215"/>
    </location>
</feature>
<reference evidence="4" key="1">
    <citation type="submission" date="2014-11" db="EMBL/GenBank/DDBJ databases">
        <authorList>
            <person name="Otto D Thomas"/>
            <person name="Naeem Raeece"/>
        </authorList>
    </citation>
    <scope>NUCLEOTIDE SEQUENCE</scope>
</reference>
<protein>
    <submittedName>
        <fullName evidence="4">Uncharacterized protein</fullName>
    </submittedName>
</protein>
<gene>
    <name evidence="4" type="ORF">Cvel_5364</name>
</gene>
<dbReference type="PANTHER" id="PTHR11102:SF147">
    <property type="entry name" value="SEL1L ADAPTOR SUBUNIT OF ERAD E3 UBIQUITIN LIGASE"/>
    <property type="match status" value="1"/>
</dbReference>
<feature type="chain" id="PRO_5005190655" evidence="3">
    <location>
        <begin position="19"/>
        <end position="1255"/>
    </location>
</feature>
<keyword evidence="3" id="KW-0732">Signal</keyword>
<feature type="compositionally biased region" description="Gly residues" evidence="2">
    <location>
        <begin position="639"/>
        <end position="657"/>
    </location>
</feature>
<proteinExistence type="inferred from homology"/>
<feature type="signal peptide" evidence="3">
    <location>
        <begin position="1"/>
        <end position="18"/>
    </location>
</feature>
<evidence type="ECO:0000256" key="3">
    <source>
        <dbReference type="SAM" id="SignalP"/>
    </source>
</evidence>
<feature type="region of interest" description="Disordered" evidence="2">
    <location>
        <begin position="594"/>
        <end position="663"/>
    </location>
</feature>
<accession>A0A0G4GXF5</accession>